<reference evidence="3" key="1">
    <citation type="journal article" date="2014" name="Genome Announc.">
        <title>Genome sequence of the pathogenic fungus Sporothrix schenckii (ATCC 58251).</title>
        <authorList>
            <person name="Cuomo C.A."/>
            <person name="Rodriguez-Del Valle N."/>
            <person name="Perez-Sanchez L."/>
            <person name="Abouelleil A."/>
            <person name="Goldberg J."/>
            <person name="Young S."/>
            <person name="Zeng Q."/>
            <person name="Birren B.W."/>
        </authorList>
    </citation>
    <scope>NUCLEOTIDE SEQUENCE [LARGE SCALE GENOMIC DNA]</scope>
    <source>
        <strain evidence="3">ATCC 58251 / de Perez 2211183</strain>
    </source>
</reference>
<evidence type="ECO:0000313" key="2">
    <source>
        <dbReference type="EMBL" id="ERS96768.1"/>
    </source>
</evidence>
<accession>U7PM97</accession>
<dbReference type="eggNOG" id="ENOG502RN7X">
    <property type="taxonomic scope" value="Eukaryota"/>
</dbReference>
<organism evidence="2 3">
    <name type="scientific">Sporothrix schenckii (strain ATCC 58251 / de Perez 2211183)</name>
    <name type="common">Rose-picker's disease fungus</name>
    <dbReference type="NCBI Taxonomy" id="1391915"/>
    <lineage>
        <taxon>Eukaryota</taxon>
        <taxon>Fungi</taxon>
        <taxon>Dikarya</taxon>
        <taxon>Ascomycota</taxon>
        <taxon>Pezizomycotina</taxon>
        <taxon>Sordariomycetes</taxon>
        <taxon>Sordariomycetidae</taxon>
        <taxon>Ophiostomatales</taxon>
        <taxon>Ophiostomataceae</taxon>
        <taxon>Sporothrix</taxon>
    </lineage>
</organism>
<gene>
    <name evidence="2" type="ORF">HMPREF1624_06977</name>
</gene>
<dbReference type="HOGENOM" id="CLU_638054_0_0_1"/>
<sequence>MALALHSSASDDPSPPGVETSYLLERCDGRPPFLDAFSSTHSDLTDLVAHNRHLPPSGTQRHNWQHGRSKARLTELRVAMWRDRFGDEYYNHSYSDKTQTSEAYLARHGALDVWPRKLRPHQIRLLQRCITAAPRRWHESGQFHGMYSGRGHVRGQRESVRDACLNAAYVDQARPPCPARARRTTHRPPSLERQGAFCDATTAKRRLSESDRGRGGGDPDDDLYRLGLLYDSEHACGADFGLDSIVHDAPVYSISISQGRPRGRARGRSCGPDAFHEIAEAEAEAEAASDEFGAGLAPSTDRNVDPTLPELGLSLANLADDAALARFLHDEEMTAYLAANPEGDAEVASDLHALPSTSPMHVIYELAPEVAMAADTGVYADSSCDSCSGSDAGDWVVDMDTLEPSVSECVDDADADVDNDSNPDETWLLLRP</sequence>
<dbReference type="AlphaFoldDB" id="U7PM97"/>
<feature type="compositionally biased region" description="Acidic residues" evidence="1">
    <location>
        <begin position="410"/>
        <end position="423"/>
    </location>
</feature>
<dbReference type="OrthoDB" id="5207704at2759"/>
<keyword evidence="3" id="KW-1185">Reference proteome</keyword>
<proteinExistence type="predicted"/>
<dbReference type="Proteomes" id="UP000018087">
    <property type="component" value="Unassembled WGS sequence"/>
</dbReference>
<evidence type="ECO:0000256" key="1">
    <source>
        <dbReference type="SAM" id="MobiDB-lite"/>
    </source>
</evidence>
<name>U7PM97_SPOS1</name>
<dbReference type="EMBL" id="KI440849">
    <property type="protein sequence ID" value="ERS96768.1"/>
    <property type="molecule type" value="Genomic_DNA"/>
</dbReference>
<feature type="region of interest" description="Disordered" evidence="1">
    <location>
        <begin position="1"/>
        <end position="20"/>
    </location>
</feature>
<protein>
    <submittedName>
        <fullName evidence="2">Uncharacterized protein</fullName>
    </submittedName>
</protein>
<feature type="region of interest" description="Disordered" evidence="1">
    <location>
        <begin position="410"/>
        <end position="432"/>
    </location>
</feature>
<evidence type="ECO:0000313" key="3">
    <source>
        <dbReference type="Proteomes" id="UP000018087"/>
    </source>
</evidence>